<sequence>MEGLVKGDVAVVPFPFSNLAQAKRRPALVLAVLSGDDLILCQITSNAKYDQYAVPLLASDFQRGGLATASFIRPNKLFTADKALIVYKVGTASKKKLQEAVDQAVKTLKGET</sequence>
<gene>
    <name evidence="1" type="ORF">J4203_07260</name>
</gene>
<dbReference type="InterPro" id="IPR003477">
    <property type="entry name" value="PemK-like"/>
</dbReference>
<evidence type="ECO:0000313" key="1">
    <source>
        <dbReference type="EMBL" id="MBS3063633.1"/>
    </source>
</evidence>
<reference evidence="1" key="2">
    <citation type="submission" date="2021-05" db="EMBL/GenBank/DDBJ databases">
        <title>Protein family content uncovers lineage relationships and bacterial pathway maintenance mechanisms in DPANN archaea.</title>
        <authorList>
            <person name="Castelle C.J."/>
            <person name="Meheust R."/>
            <person name="Jaffe A.L."/>
            <person name="Seitz K."/>
            <person name="Gong X."/>
            <person name="Baker B.J."/>
            <person name="Banfield J.F."/>
        </authorList>
    </citation>
    <scope>NUCLEOTIDE SEQUENCE</scope>
    <source>
        <strain evidence="1">RIFCSPLOWO2_01_FULL_58_19</strain>
    </source>
</reference>
<dbReference type="Gene3D" id="2.30.30.110">
    <property type="match status" value="1"/>
</dbReference>
<dbReference type="EMBL" id="JAGVWE010000006">
    <property type="protein sequence ID" value="MBS3063633.1"/>
    <property type="molecule type" value="Genomic_DNA"/>
</dbReference>
<organism evidence="1 2">
    <name type="scientific">Candidatus Iainarchaeum sp</name>
    <dbReference type="NCBI Taxonomy" id="3101447"/>
    <lineage>
        <taxon>Archaea</taxon>
        <taxon>Candidatus Iainarchaeota</taxon>
        <taxon>Candidatus Iainarchaeia</taxon>
        <taxon>Candidatus Iainarchaeales</taxon>
        <taxon>Candidatus Iainarchaeaceae</taxon>
        <taxon>Candidatus Iainarchaeum</taxon>
    </lineage>
</organism>
<evidence type="ECO:0000313" key="2">
    <source>
        <dbReference type="Proteomes" id="UP000678237"/>
    </source>
</evidence>
<dbReference type="SUPFAM" id="SSF50118">
    <property type="entry name" value="Cell growth inhibitor/plasmid maintenance toxic component"/>
    <property type="match status" value="1"/>
</dbReference>
<dbReference type="Pfam" id="PF02452">
    <property type="entry name" value="PemK_toxin"/>
    <property type="match status" value="1"/>
</dbReference>
<name>A0A8T4L8U6_9ARCH</name>
<protein>
    <submittedName>
        <fullName evidence="1">Type II toxin-antitoxin system PemK/MazF family toxin</fullName>
    </submittedName>
</protein>
<dbReference type="InterPro" id="IPR011067">
    <property type="entry name" value="Plasmid_toxin/cell-grow_inhib"/>
</dbReference>
<dbReference type="GO" id="GO:0003677">
    <property type="term" value="F:DNA binding"/>
    <property type="evidence" value="ECO:0007669"/>
    <property type="project" value="InterPro"/>
</dbReference>
<dbReference type="Proteomes" id="UP000678237">
    <property type="component" value="Unassembled WGS sequence"/>
</dbReference>
<proteinExistence type="predicted"/>
<reference evidence="1" key="1">
    <citation type="submission" date="2021-03" db="EMBL/GenBank/DDBJ databases">
        <authorList>
            <person name="Jaffe A."/>
        </authorList>
    </citation>
    <scope>NUCLEOTIDE SEQUENCE</scope>
    <source>
        <strain evidence="1">RIFCSPLOWO2_01_FULL_58_19</strain>
    </source>
</reference>
<dbReference type="AlphaFoldDB" id="A0A8T4L8U6"/>
<accession>A0A8T4L8U6</accession>
<comment type="caution">
    <text evidence="1">The sequence shown here is derived from an EMBL/GenBank/DDBJ whole genome shotgun (WGS) entry which is preliminary data.</text>
</comment>